<protein>
    <submittedName>
        <fullName evidence="2">Uncharacterized protein</fullName>
    </submittedName>
</protein>
<proteinExistence type="predicted"/>
<feature type="region of interest" description="Disordered" evidence="1">
    <location>
        <begin position="174"/>
        <end position="259"/>
    </location>
</feature>
<feature type="compositionally biased region" description="Basic and acidic residues" evidence="1">
    <location>
        <begin position="247"/>
        <end position="259"/>
    </location>
</feature>
<evidence type="ECO:0000313" key="2">
    <source>
        <dbReference type="EMBL" id="CUQ75107.1"/>
    </source>
</evidence>
<accession>A0A174YNP8</accession>
<reference evidence="2 3" key="1">
    <citation type="submission" date="2015-09" db="EMBL/GenBank/DDBJ databases">
        <authorList>
            <consortium name="Pathogen Informatics"/>
        </authorList>
    </citation>
    <scope>NUCLEOTIDE SEQUENCE [LARGE SCALE GENOMIC DNA]</scope>
    <source>
        <strain evidence="2 3">2789STDY5834875</strain>
    </source>
</reference>
<gene>
    <name evidence="2" type="ORF">ERS852490_00326</name>
</gene>
<feature type="compositionally biased region" description="Acidic residues" evidence="1">
    <location>
        <begin position="189"/>
        <end position="199"/>
    </location>
</feature>
<dbReference type="RefSeq" id="WP_055214234.1">
    <property type="nucleotide sequence ID" value="NZ_CZBU01000001.1"/>
</dbReference>
<dbReference type="Proteomes" id="UP000095621">
    <property type="component" value="Unassembled WGS sequence"/>
</dbReference>
<evidence type="ECO:0000256" key="1">
    <source>
        <dbReference type="SAM" id="MobiDB-lite"/>
    </source>
</evidence>
<organism evidence="2 3">
    <name type="scientific">Lachnospira eligens</name>
    <dbReference type="NCBI Taxonomy" id="39485"/>
    <lineage>
        <taxon>Bacteria</taxon>
        <taxon>Bacillati</taxon>
        <taxon>Bacillota</taxon>
        <taxon>Clostridia</taxon>
        <taxon>Lachnospirales</taxon>
        <taxon>Lachnospiraceae</taxon>
        <taxon>Lachnospira</taxon>
    </lineage>
</organism>
<dbReference type="AlphaFoldDB" id="A0A174YNP8"/>
<feature type="compositionally biased region" description="Polar residues" evidence="1">
    <location>
        <begin position="225"/>
        <end position="246"/>
    </location>
</feature>
<evidence type="ECO:0000313" key="3">
    <source>
        <dbReference type="Proteomes" id="UP000095621"/>
    </source>
</evidence>
<feature type="compositionally biased region" description="Low complexity" evidence="1">
    <location>
        <begin position="206"/>
        <end position="215"/>
    </location>
</feature>
<sequence length="284" mass="32314">MILSGTIASTVQLQMLNNKWMQKKESGNVLSKQELNERSTWTSEQFMIADFQDQLEHNRETQKRQKIDNKIMSGGSLSPEEISYLEKNDPVALKKYRETKEEKESYKEKLRQCKTKEEVDRVKLQKLGELESSLSSVVNDPTIPKSAKLAKAQEILAKTNNIEAAHLEFVKSADYQSMPTDDEKKEQDAADNDISDEITDSEKANNTESTDTTDNTQDKADNVTDDNNNQVSDIENPDTVDTNASEKTSEKDNHKKEYSTEIKKVTRKLKKGFEAADMHVDIII</sequence>
<dbReference type="EMBL" id="CZBU01000001">
    <property type="protein sequence ID" value="CUQ75107.1"/>
    <property type="molecule type" value="Genomic_DNA"/>
</dbReference>
<name>A0A174YNP8_9FIRM</name>